<gene>
    <name evidence="1" type="ORF">P170DRAFT_447922</name>
</gene>
<organism evidence="1 2">
    <name type="scientific">Aspergillus steynii IBT 23096</name>
    <dbReference type="NCBI Taxonomy" id="1392250"/>
    <lineage>
        <taxon>Eukaryota</taxon>
        <taxon>Fungi</taxon>
        <taxon>Dikarya</taxon>
        <taxon>Ascomycota</taxon>
        <taxon>Pezizomycotina</taxon>
        <taxon>Eurotiomycetes</taxon>
        <taxon>Eurotiomycetidae</taxon>
        <taxon>Eurotiales</taxon>
        <taxon>Aspergillaceae</taxon>
        <taxon>Aspergillus</taxon>
        <taxon>Aspergillus subgen. Circumdati</taxon>
    </lineage>
</organism>
<dbReference type="OrthoDB" id="4840035at2759"/>
<name>A0A2I2G5G7_9EURO</name>
<evidence type="ECO:0000313" key="2">
    <source>
        <dbReference type="Proteomes" id="UP000234275"/>
    </source>
</evidence>
<dbReference type="Proteomes" id="UP000234275">
    <property type="component" value="Unassembled WGS sequence"/>
</dbReference>
<protein>
    <submittedName>
        <fullName evidence="1">Uncharacterized protein</fullName>
    </submittedName>
</protein>
<dbReference type="PANTHER" id="PTHR40619">
    <property type="entry name" value="FUNGAL STAND N-TERMINAL GOODBYE DOMAIN-CONTAINING PROTEIN"/>
    <property type="match status" value="1"/>
</dbReference>
<dbReference type="STRING" id="1392250.A0A2I2G5G7"/>
<proteinExistence type="predicted"/>
<dbReference type="AlphaFoldDB" id="A0A2I2G5G7"/>
<dbReference type="RefSeq" id="XP_024703422.1">
    <property type="nucleotide sequence ID" value="XM_024850926.1"/>
</dbReference>
<sequence>MSPQSLAGPAAPPPAEDDQLAISFWRKRYDKRPLSANSIIANLDIEYNELAQTWKHFQDNLPPDDQIKFDHRAQKAEDVLAVVQSVQDIWMSGSKQRLFTASMKYCQKFRNSLGLHTVLLKALPKNEFYISLFYGVLQSLIKASANYPRIVEGLMRALFKMNKSIKPLTGEDQAGLSKDSILYIARFYSMTFFMLGEIMDWYVRNLKCRLLTSLNHDLYSSLGGLLSRIKRRAKDIMRAIPDEMDLDEKDGDETRKPPIQDFKLWENARFSQVGLQKQARRSAAQNAITRQLIWEIQNNAWERLGMMTEREKLLSSVLEKTNQRMRPVDQQSSGIACLITTAAQDIGMQDGYLGIERRSELTVPSSQDTSRFKWSQGFKHKYTRIELQIASKHLQDFFDCDDQVADLESDVDVIAEDSLTDSLHQWATNCHSQVLAVGGFPSTALVSPVALISACIANFARQAKLPVISHFCSLPTQIRDGMTQCEQGLIALAYSLIRQLIDCLPPVLEGHAACNLSAERFSPLNGTLTSWKEVLSLIDILLHYAPPLVVCVVDGLDKIQDASTDQNIRSLVRTLLTHTRHQTVQMPNGTKSQSVMLKVLFTVAGRPSSLVETLSENRLILSESNKTDAVAAVDQALNPDVGVVMMNA</sequence>
<comment type="caution">
    <text evidence="1">The sequence shown here is derived from an EMBL/GenBank/DDBJ whole genome shotgun (WGS) entry which is preliminary data.</text>
</comment>
<dbReference type="EMBL" id="MSFO01000005">
    <property type="protein sequence ID" value="PLB48120.1"/>
    <property type="molecule type" value="Genomic_DNA"/>
</dbReference>
<dbReference type="PANTHER" id="PTHR40619:SF3">
    <property type="entry name" value="FUNGAL STAND N-TERMINAL GOODBYE DOMAIN-CONTAINING PROTEIN"/>
    <property type="match status" value="1"/>
</dbReference>
<dbReference type="VEuPathDB" id="FungiDB:P170DRAFT_447922"/>
<keyword evidence="2" id="KW-1185">Reference proteome</keyword>
<dbReference type="GeneID" id="36558625"/>
<evidence type="ECO:0000313" key="1">
    <source>
        <dbReference type="EMBL" id="PLB48120.1"/>
    </source>
</evidence>
<accession>A0A2I2G5G7</accession>
<reference evidence="1 2" key="1">
    <citation type="submission" date="2016-12" db="EMBL/GenBank/DDBJ databases">
        <title>The genomes of Aspergillus section Nigri reveals drivers in fungal speciation.</title>
        <authorList>
            <consortium name="DOE Joint Genome Institute"/>
            <person name="Vesth T.C."/>
            <person name="Nybo J."/>
            <person name="Theobald S."/>
            <person name="Brandl J."/>
            <person name="Frisvad J.C."/>
            <person name="Nielsen K.F."/>
            <person name="Lyhne E.K."/>
            <person name="Kogle M.E."/>
            <person name="Kuo A."/>
            <person name="Riley R."/>
            <person name="Clum A."/>
            <person name="Nolan M."/>
            <person name="Lipzen A."/>
            <person name="Salamov A."/>
            <person name="Henrissat B."/>
            <person name="Wiebenga A."/>
            <person name="De Vries R.P."/>
            <person name="Grigoriev I.V."/>
            <person name="Mortensen U.H."/>
            <person name="Andersen M.R."/>
            <person name="Baker S.E."/>
        </authorList>
    </citation>
    <scope>NUCLEOTIDE SEQUENCE [LARGE SCALE GENOMIC DNA]</scope>
    <source>
        <strain evidence="1 2">IBT 23096</strain>
    </source>
</reference>